<accession>A0A5E7CKR8</accession>
<dbReference type="Proteomes" id="UP000379480">
    <property type="component" value="Unassembled WGS sequence"/>
</dbReference>
<sequence>MYTLKSQVGCQAAFASRLAPTVDLGISTRDRSAVRQPSSERRPEQARSHNLPALLTSTLFVVCADWHGLQRRFNQAESNTEVVEPVLNFLFHGAPFR</sequence>
<reference evidence="2 3" key="1">
    <citation type="submission" date="2019-09" db="EMBL/GenBank/DDBJ databases">
        <authorList>
            <person name="Chandra G."/>
            <person name="Truman W A."/>
        </authorList>
    </citation>
    <scope>NUCLEOTIDE SEQUENCE [LARGE SCALE GENOMIC DNA]</scope>
    <source>
        <strain evidence="2">PS723</strain>
    </source>
</reference>
<evidence type="ECO:0000313" key="2">
    <source>
        <dbReference type="EMBL" id="VVO05543.1"/>
    </source>
</evidence>
<dbReference type="AlphaFoldDB" id="A0A5E7CKR8"/>
<organism evidence="2 3">
    <name type="scientific">Pseudomonas fluorescens</name>
    <dbReference type="NCBI Taxonomy" id="294"/>
    <lineage>
        <taxon>Bacteria</taxon>
        <taxon>Pseudomonadati</taxon>
        <taxon>Pseudomonadota</taxon>
        <taxon>Gammaproteobacteria</taxon>
        <taxon>Pseudomonadales</taxon>
        <taxon>Pseudomonadaceae</taxon>
        <taxon>Pseudomonas</taxon>
    </lineage>
</organism>
<evidence type="ECO:0000313" key="3">
    <source>
        <dbReference type="Proteomes" id="UP000379480"/>
    </source>
</evidence>
<proteinExistence type="predicted"/>
<feature type="compositionally biased region" description="Basic and acidic residues" evidence="1">
    <location>
        <begin position="28"/>
        <end position="47"/>
    </location>
</feature>
<name>A0A5E7CKR8_PSEFL</name>
<evidence type="ECO:0000256" key="1">
    <source>
        <dbReference type="SAM" id="MobiDB-lite"/>
    </source>
</evidence>
<protein>
    <submittedName>
        <fullName evidence="2">Uncharacterized protein</fullName>
    </submittedName>
</protein>
<feature type="region of interest" description="Disordered" evidence="1">
    <location>
        <begin position="28"/>
        <end position="49"/>
    </location>
</feature>
<gene>
    <name evidence="2" type="ORF">PS723_02996</name>
</gene>
<dbReference type="EMBL" id="CABVHY010000013">
    <property type="protein sequence ID" value="VVO05543.1"/>
    <property type="molecule type" value="Genomic_DNA"/>
</dbReference>